<protein>
    <submittedName>
        <fullName evidence="3">RNA pseudouridine synthase</fullName>
    </submittedName>
</protein>
<dbReference type="EMBL" id="JAESIY010000005">
    <property type="protein sequence ID" value="MBL3656725.1"/>
    <property type="molecule type" value="Genomic_DNA"/>
</dbReference>
<proteinExistence type="inferred from homology"/>
<dbReference type="GO" id="GO:0000455">
    <property type="term" value="P:enzyme-directed rRNA pseudouridine synthesis"/>
    <property type="evidence" value="ECO:0007669"/>
    <property type="project" value="TreeGrafter"/>
</dbReference>
<evidence type="ECO:0000256" key="1">
    <source>
        <dbReference type="ARBA" id="ARBA00010876"/>
    </source>
</evidence>
<evidence type="ECO:0000313" key="3">
    <source>
        <dbReference type="EMBL" id="MBL3656725.1"/>
    </source>
</evidence>
<sequence>MAKKIVFKDLILWENEDYIVINKPPFVSTLSDRNDDVNILALAKGYHEDAQVGHRLDKETSGALAIAKNPEAYRELSMQFENRKVEKLYHAVSDGIHDFNDLLVDLPIQKLSNGTVRIDKRSGKDAQTHFQTLKAYRSHTLVACKPVTGRMHQIRIHLAKQGAPIAGDNYYGGEQIYLSQFKKHFNLKRESEEQPLIKRLALHARSLEFSLINGERKSIEAPYPKDYQVLLKQLDKYA</sequence>
<evidence type="ECO:0000313" key="4">
    <source>
        <dbReference type="Proteomes" id="UP000659388"/>
    </source>
</evidence>
<organism evidence="3 4">
    <name type="scientific">Fulvivirga sediminis</name>
    <dbReference type="NCBI Taxonomy" id="2803949"/>
    <lineage>
        <taxon>Bacteria</taxon>
        <taxon>Pseudomonadati</taxon>
        <taxon>Bacteroidota</taxon>
        <taxon>Cytophagia</taxon>
        <taxon>Cytophagales</taxon>
        <taxon>Fulvivirgaceae</taxon>
        <taxon>Fulvivirga</taxon>
    </lineage>
</organism>
<dbReference type="RefSeq" id="WP_202244508.1">
    <property type="nucleotide sequence ID" value="NZ_JAESIY010000005.1"/>
</dbReference>
<dbReference type="Gene3D" id="3.30.2350.10">
    <property type="entry name" value="Pseudouridine synthase"/>
    <property type="match status" value="1"/>
</dbReference>
<name>A0A937K0W8_9BACT</name>
<comment type="caution">
    <text evidence="3">The sequence shown here is derived from an EMBL/GenBank/DDBJ whole genome shotgun (WGS) entry which is preliminary data.</text>
</comment>
<dbReference type="GO" id="GO:0003723">
    <property type="term" value="F:RNA binding"/>
    <property type="evidence" value="ECO:0007669"/>
    <property type="project" value="InterPro"/>
</dbReference>
<evidence type="ECO:0000259" key="2">
    <source>
        <dbReference type="Pfam" id="PF00849"/>
    </source>
</evidence>
<dbReference type="Proteomes" id="UP000659388">
    <property type="component" value="Unassembled WGS sequence"/>
</dbReference>
<gene>
    <name evidence="3" type="ORF">JL102_11330</name>
</gene>
<dbReference type="InterPro" id="IPR006145">
    <property type="entry name" value="PsdUridine_synth_RsuA/RluA"/>
</dbReference>
<keyword evidence="4" id="KW-1185">Reference proteome</keyword>
<dbReference type="PANTHER" id="PTHR21600">
    <property type="entry name" value="MITOCHONDRIAL RNA PSEUDOURIDINE SYNTHASE"/>
    <property type="match status" value="1"/>
</dbReference>
<accession>A0A937K0W8</accession>
<dbReference type="AlphaFoldDB" id="A0A937K0W8"/>
<feature type="domain" description="Pseudouridine synthase RsuA/RluA-like" evidence="2">
    <location>
        <begin position="17"/>
        <end position="160"/>
    </location>
</feature>
<dbReference type="SUPFAM" id="SSF55120">
    <property type="entry name" value="Pseudouridine synthase"/>
    <property type="match status" value="1"/>
</dbReference>
<dbReference type="InterPro" id="IPR050188">
    <property type="entry name" value="RluA_PseudoU_synthase"/>
</dbReference>
<dbReference type="PANTHER" id="PTHR21600:SF87">
    <property type="entry name" value="RNA PSEUDOURIDYLATE SYNTHASE DOMAIN-CONTAINING PROTEIN 1"/>
    <property type="match status" value="1"/>
</dbReference>
<dbReference type="GO" id="GO:0140098">
    <property type="term" value="F:catalytic activity, acting on RNA"/>
    <property type="evidence" value="ECO:0007669"/>
    <property type="project" value="UniProtKB-ARBA"/>
</dbReference>
<dbReference type="GO" id="GO:0009982">
    <property type="term" value="F:pseudouridine synthase activity"/>
    <property type="evidence" value="ECO:0007669"/>
    <property type="project" value="InterPro"/>
</dbReference>
<dbReference type="Pfam" id="PF00849">
    <property type="entry name" value="PseudoU_synth_2"/>
    <property type="match status" value="1"/>
</dbReference>
<dbReference type="InterPro" id="IPR020103">
    <property type="entry name" value="PsdUridine_synth_cat_dom_sf"/>
</dbReference>
<comment type="similarity">
    <text evidence="1">Belongs to the pseudouridine synthase RluA family.</text>
</comment>
<dbReference type="CDD" id="cd02869">
    <property type="entry name" value="PseudoU_synth_RluA_like"/>
    <property type="match status" value="1"/>
</dbReference>
<reference evidence="3" key="1">
    <citation type="submission" date="2021-01" db="EMBL/GenBank/DDBJ databases">
        <title>Fulvivirga kasyanovii gen. nov., sp nov., a novel member of the phylum Bacteroidetes isolated from seawater in a mussel farm.</title>
        <authorList>
            <person name="Zhao L.-H."/>
            <person name="Wang Z.-J."/>
        </authorList>
    </citation>
    <scope>NUCLEOTIDE SEQUENCE</scope>
    <source>
        <strain evidence="3">2943</strain>
    </source>
</reference>